<organism evidence="9 10">
    <name type="scientific">Cohnella cellulosilytica</name>
    <dbReference type="NCBI Taxonomy" id="986710"/>
    <lineage>
        <taxon>Bacteria</taxon>
        <taxon>Bacillati</taxon>
        <taxon>Bacillota</taxon>
        <taxon>Bacilli</taxon>
        <taxon>Bacillales</taxon>
        <taxon>Paenibacillaceae</taxon>
        <taxon>Cohnella</taxon>
    </lineage>
</organism>
<keyword evidence="4 7" id="KW-1133">Transmembrane helix</keyword>
<feature type="transmembrane region" description="Helical" evidence="7">
    <location>
        <begin position="311"/>
        <end position="329"/>
    </location>
</feature>
<dbReference type="PROSITE" id="PS50850">
    <property type="entry name" value="MFS"/>
    <property type="match status" value="1"/>
</dbReference>
<dbReference type="InterPro" id="IPR024671">
    <property type="entry name" value="Atg22-like"/>
</dbReference>
<dbReference type="Proteomes" id="UP001596378">
    <property type="component" value="Unassembled WGS sequence"/>
</dbReference>
<dbReference type="PANTHER" id="PTHR23519:SF1">
    <property type="entry name" value="AUTOPHAGY-RELATED PROTEIN 22"/>
    <property type="match status" value="1"/>
</dbReference>
<evidence type="ECO:0000256" key="6">
    <source>
        <dbReference type="SAM" id="MobiDB-lite"/>
    </source>
</evidence>
<feature type="transmembrane region" description="Helical" evidence="7">
    <location>
        <begin position="216"/>
        <end position="237"/>
    </location>
</feature>
<feature type="transmembrane region" description="Helical" evidence="7">
    <location>
        <begin position="119"/>
        <end position="138"/>
    </location>
</feature>
<feature type="transmembrane region" description="Helical" evidence="7">
    <location>
        <begin position="279"/>
        <end position="299"/>
    </location>
</feature>
<gene>
    <name evidence="9" type="ORF">ACFQMJ_13940</name>
</gene>
<evidence type="ECO:0000256" key="3">
    <source>
        <dbReference type="ARBA" id="ARBA00022692"/>
    </source>
</evidence>
<proteinExistence type="predicted"/>
<feature type="transmembrane region" description="Helical" evidence="7">
    <location>
        <begin position="399"/>
        <end position="424"/>
    </location>
</feature>
<dbReference type="Gene3D" id="1.20.1250.20">
    <property type="entry name" value="MFS general substrate transporter like domains"/>
    <property type="match status" value="1"/>
</dbReference>
<evidence type="ECO:0000256" key="1">
    <source>
        <dbReference type="ARBA" id="ARBA00004651"/>
    </source>
</evidence>
<dbReference type="RefSeq" id="WP_378051302.1">
    <property type="nucleotide sequence ID" value="NZ_JBHMDN010000034.1"/>
</dbReference>
<dbReference type="InterPro" id="IPR020846">
    <property type="entry name" value="MFS_dom"/>
</dbReference>
<protein>
    <submittedName>
        <fullName evidence="9">MFS transporter</fullName>
    </submittedName>
</protein>
<feature type="transmembrane region" description="Helical" evidence="7">
    <location>
        <begin position="144"/>
        <end position="164"/>
    </location>
</feature>
<comment type="subcellular location">
    <subcellularLocation>
        <location evidence="1">Cell membrane</location>
        <topology evidence="1">Multi-pass membrane protein</topology>
    </subcellularLocation>
</comment>
<keyword evidence="5 7" id="KW-0472">Membrane</keyword>
<sequence>MLRKRRPECKGSIKSCRSPPRNKENAGRSSKLTVKSALWARKATSMDDKKQINAWVMYDWGNSAFATTIMAAVMPIYFISVAGGTDGSWSFTQTAAAIVVALLSPLLGAIADHTGRKKAFLRVFSLIGAAASAAMAFIGPGDMWLASVLVVIGMVGFGTGNTFYDALLGDVASPAQRERVSARGYAMGYLGGGLLLAVNLGLILGWEKIGLPDSTAASQISFVSVGVWWIVFSLPLFRRVNEAPGQAKEGTVTDHVKTGARRLRETFGRIKRYPELMKFMLSYWFFFDGINTIIVMAASYGTTIGIESDHLIAALLITQFVGFPASLLFGKLADKLGSKRMLYGSLVIYLIIVLLGYFMTSALHFYLLACMVGLVQGGSQATSRSIFSKMIPSGRNAEFFGFLSFTSRFFSFGGPLVFGLVKLISDSSRSALLAVAFFFVAGIVLLSFVNLAKGEREAGQPI</sequence>
<feature type="transmembrane region" description="Helical" evidence="7">
    <location>
        <begin position="60"/>
        <end position="82"/>
    </location>
</feature>
<evidence type="ECO:0000256" key="2">
    <source>
        <dbReference type="ARBA" id="ARBA00022448"/>
    </source>
</evidence>
<feature type="transmembrane region" description="Helical" evidence="7">
    <location>
        <begin position="341"/>
        <end position="359"/>
    </location>
</feature>
<keyword evidence="10" id="KW-1185">Reference proteome</keyword>
<dbReference type="EMBL" id="JBHTAI010000007">
    <property type="protein sequence ID" value="MFC7149634.1"/>
    <property type="molecule type" value="Genomic_DNA"/>
</dbReference>
<keyword evidence="3 7" id="KW-0812">Transmembrane</keyword>
<feature type="transmembrane region" description="Helical" evidence="7">
    <location>
        <begin position="185"/>
        <end position="204"/>
    </location>
</feature>
<accession>A0ABW2FBZ2</accession>
<feature type="region of interest" description="Disordered" evidence="6">
    <location>
        <begin position="1"/>
        <end position="30"/>
    </location>
</feature>
<dbReference type="InterPro" id="IPR050495">
    <property type="entry name" value="ATG22/LtaA_families"/>
</dbReference>
<dbReference type="InterPro" id="IPR036259">
    <property type="entry name" value="MFS_trans_sf"/>
</dbReference>
<feature type="transmembrane region" description="Helical" evidence="7">
    <location>
        <begin position="430"/>
        <end position="452"/>
    </location>
</feature>
<evidence type="ECO:0000259" key="8">
    <source>
        <dbReference type="PROSITE" id="PS50850"/>
    </source>
</evidence>
<evidence type="ECO:0000313" key="9">
    <source>
        <dbReference type="EMBL" id="MFC7149634.1"/>
    </source>
</evidence>
<evidence type="ECO:0000313" key="10">
    <source>
        <dbReference type="Proteomes" id="UP001596378"/>
    </source>
</evidence>
<dbReference type="PANTHER" id="PTHR23519">
    <property type="entry name" value="AUTOPHAGY-RELATED PROTEIN 22"/>
    <property type="match status" value="1"/>
</dbReference>
<evidence type="ECO:0000256" key="5">
    <source>
        <dbReference type="ARBA" id="ARBA00023136"/>
    </source>
</evidence>
<reference evidence="10" key="1">
    <citation type="journal article" date="2019" name="Int. J. Syst. Evol. Microbiol.">
        <title>The Global Catalogue of Microorganisms (GCM) 10K type strain sequencing project: providing services to taxonomists for standard genome sequencing and annotation.</title>
        <authorList>
            <consortium name="The Broad Institute Genomics Platform"/>
            <consortium name="The Broad Institute Genome Sequencing Center for Infectious Disease"/>
            <person name="Wu L."/>
            <person name="Ma J."/>
        </authorList>
    </citation>
    <scope>NUCLEOTIDE SEQUENCE [LARGE SCALE GENOMIC DNA]</scope>
    <source>
        <strain evidence="10">KCTC 12907</strain>
    </source>
</reference>
<comment type="caution">
    <text evidence="9">The sequence shown here is derived from an EMBL/GenBank/DDBJ whole genome shotgun (WGS) entry which is preliminary data.</text>
</comment>
<dbReference type="Pfam" id="PF11700">
    <property type="entry name" value="ATG22"/>
    <property type="match status" value="1"/>
</dbReference>
<dbReference type="SUPFAM" id="SSF103473">
    <property type="entry name" value="MFS general substrate transporter"/>
    <property type="match status" value="1"/>
</dbReference>
<keyword evidence="2" id="KW-0813">Transport</keyword>
<feature type="transmembrane region" description="Helical" evidence="7">
    <location>
        <begin position="88"/>
        <end position="107"/>
    </location>
</feature>
<feature type="domain" description="Major facilitator superfamily (MFS) profile" evidence="8">
    <location>
        <begin position="52"/>
        <end position="453"/>
    </location>
</feature>
<evidence type="ECO:0000256" key="7">
    <source>
        <dbReference type="SAM" id="Phobius"/>
    </source>
</evidence>
<evidence type="ECO:0000256" key="4">
    <source>
        <dbReference type="ARBA" id="ARBA00022989"/>
    </source>
</evidence>
<name>A0ABW2FBZ2_9BACL</name>